<dbReference type="PANTHER" id="PTHR34987">
    <property type="entry name" value="C, PUTATIVE (AFU_ORTHOLOGUE AFUA_3G02880)-RELATED"/>
    <property type="match status" value="1"/>
</dbReference>
<protein>
    <recommendedName>
        <fullName evidence="9">Alpha-L-rhamnosidase</fullName>
    </recommendedName>
</protein>
<dbReference type="SUPFAM" id="SSF49785">
    <property type="entry name" value="Galactose-binding domain-like"/>
    <property type="match status" value="1"/>
</dbReference>
<evidence type="ECO:0000259" key="3">
    <source>
        <dbReference type="Pfam" id="PF08531"/>
    </source>
</evidence>
<dbReference type="InterPro" id="IPR035398">
    <property type="entry name" value="Bac_rhamnosid_C"/>
</dbReference>
<feature type="domain" description="Alpha-L-rhamnosidase C-terminal" evidence="5">
    <location>
        <begin position="881"/>
        <end position="948"/>
    </location>
</feature>
<organism evidence="7 8">
    <name type="scientific">Paenibacillus cisolokensis</name>
    <dbReference type="NCBI Taxonomy" id="1658519"/>
    <lineage>
        <taxon>Bacteria</taxon>
        <taxon>Bacillati</taxon>
        <taxon>Bacillota</taxon>
        <taxon>Bacilli</taxon>
        <taxon>Bacillales</taxon>
        <taxon>Paenibacillaceae</taxon>
        <taxon>Paenibacillus</taxon>
    </lineage>
</organism>
<evidence type="ECO:0000256" key="1">
    <source>
        <dbReference type="SAM" id="MobiDB-lite"/>
    </source>
</evidence>
<dbReference type="Proteomes" id="UP000680304">
    <property type="component" value="Unassembled WGS sequence"/>
</dbReference>
<keyword evidence="8" id="KW-1185">Reference proteome</keyword>
<dbReference type="Gene3D" id="2.60.120.260">
    <property type="entry name" value="Galactose-binding domain-like"/>
    <property type="match status" value="3"/>
</dbReference>
<evidence type="ECO:0000259" key="6">
    <source>
        <dbReference type="Pfam" id="PF21557"/>
    </source>
</evidence>
<dbReference type="EMBL" id="BOVJ01000002">
    <property type="protein sequence ID" value="GIQ61501.1"/>
    <property type="molecule type" value="Genomic_DNA"/>
</dbReference>
<evidence type="ECO:0000259" key="2">
    <source>
        <dbReference type="Pfam" id="PF05592"/>
    </source>
</evidence>
<dbReference type="Pfam" id="PF05592">
    <property type="entry name" value="Bac_rhamnosid"/>
    <property type="match status" value="1"/>
</dbReference>
<dbReference type="RefSeq" id="WP_213526707.1">
    <property type="nucleotide sequence ID" value="NZ_BOVJ01000002.1"/>
</dbReference>
<dbReference type="InterPro" id="IPR012341">
    <property type="entry name" value="6hp_glycosidase-like_sf"/>
</dbReference>
<evidence type="ECO:0000259" key="5">
    <source>
        <dbReference type="Pfam" id="PF17390"/>
    </source>
</evidence>
<dbReference type="Pfam" id="PF17389">
    <property type="entry name" value="Bac_rhamnosid6H"/>
    <property type="match status" value="1"/>
</dbReference>
<proteinExistence type="predicted"/>
<feature type="domain" description="Bacterial alpha-L-rhamnosidase N-terminal" evidence="3">
    <location>
        <begin position="40"/>
        <end position="179"/>
    </location>
</feature>
<sequence length="969" mass="107820">MAGRQWSAQWIWGGEEVSPRNEWRCFRKTFHVPEGGENGARLHISADSRYVLFVNGERAGRGPVRSWPAEQFYDTYDIGRLLKPGRTNAIAVLVLHFGVANFYYIRGRGGLLAELEGGGRTGTLAATDGSWRTSRLAAQDPRSPRMSCQQGFADIYDARKWDERWTEADYDDADWPLANIVGPVGSGPWKKLVPRDIPFLTEETVYPSRVASLQAVKPPKWAAALDVRNGMLPDSADHADRVKYAGFLATVLTMRESGKLTLGFPNGRVSSVWVDGRLCGGWYGDQPERYCDLELAAGDHFVLIDVSGGDHGGSFHIAADSGSEFVLRSPAAAAAGNDTPFAIVGPFHYTIDIDHQGVEPLDLEQPDYVRAKGIKHERDLESFREWVRPLPGGMYSEDDVFGSNVWRTAAVSYAVPPELDRCVQASPEPAVVPRFDGMDTELVIDFGKEWSGFIGFEAEAPEGTVIDLYGLEYMKDDYRQHTYGLDNTIRYICRGGRQQYISPVRRGFRYLVVTIRQASAPVRLHRVFVNQSAYPVAQNGYFRCSDALLNDIWEISRHTTLLCMEDTFVDCPSYEQVFWVGDSRNEALVNYYVFGALDIVKRCLNLVPGSGEMTPLYVDQVPSAWNSVIPNWTFFWVTACAEYAAHTGDRAFAARIWPAVRHTLTHYLRHVGERGLLDIKGWNLLDWAPIDQPNDGIVTHQNMFLAKALRDAAGLAAAAGVPQEAAPLAERADALRKAIDGQLWDEERQAYIDCIHADGRRSATFSMQTQVVAYLCDIAEGKRKERLEGYLVAPPASFVQIGSPFMSFFYYEALVRSGQYDRMIADIRHSYGMMIENGATTCWEMYPNFSENRANPNQLTRSHCHAWSAAPGYFLGAVVLGIRRLDDGWKRAAVAPEPCGLQWARGAVPLPQGGRIEVSWRIDGGRMELHVSAPDDVELDIRIPDGLSGSVTRSATRPSPLAAAAGMTP</sequence>
<dbReference type="Pfam" id="PF08531">
    <property type="entry name" value="Bac_rhamnosid_N"/>
    <property type="match status" value="1"/>
</dbReference>
<reference evidence="7 8" key="1">
    <citation type="submission" date="2021-04" db="EMBL/GenBank/DDBJ databases">
        <title>Draft genome sequence of Paenibacillus cisolokensis, LC2-13A.</title>
        <authorList>
            <person name="Uke A."/>
            <person name="Chhe C."/>
            <person name="Baramee S."/>
            <person name="Kosugi A."/>
        </authorList>
    </citation>
    <scope>NUCLEOTIDE SEQUENCE [LARGE SCALE GENOMIC DNA]</scope>
    <source>
        <strain evidence="7 8">LC2-13A</strain>
    </source>
</reference>
<feature type="region of interest" description="Disordered" evidence="1">
    <location>
        <begin position="948"/>
        <end position="969"/>
    </location>
</feature>
<dbReference type="SUPFAM" id="SSF48208">
    <property type="entry name" value="Six-hairpin glycosidases"/>
    <property type="match status" value="1"/>
</dbReference>
<feature type="domain" description="Alpha-L-rhamnosidase six-hairpin glycosidase" evidence="4">
    <location>
        <begin position="538"/>
        <end position="878"/>
    </location>
</feature>
<dbReference type="Gene3D" id="2.60.420.10">
    <property type="entry name" value="Maltose phosphorylase, domain 3"/>
    <property type="match status" value="1"/>
</dbReference>
<dbReference type="InterPro" id="IPR008979">
    <property type="entry name" value="Galactose-bd-like_sf"/>
</dbReference>
<feature type="domain" description="Alpha-L-rhamnosidase concanavalin-like" evidence="2">
    <location>
        <begin position="439"/>
        <end position="528"/>
    </location>
</feature>
<dbReference type="Pfam" id="PF17390">
    <property type="entry name" value="Bac_rhamnosid_C"/>
    <property type="match status" value="1"/>
</dbReference>
<evidence type="ECO:0000259" key="4">
    <source>
        <dbReference type="Pfam" id="PF17389"/>
    </source>
</evidence>
<comment type="caution">
    <text evidence="7">The sequence shown here is derived from an EMBL/GenBank/DDBJ whole genome shotgun (WGS) entry which is preliminary data.</text>
</comment>
<dbReference type="Pfam" id="PF21557">
    <property type="entry name" value="RhaB_D2"/>
    <property type="match status" value="1"/>
</dbReference>
<evidence type="ECO:0008006" key="9">
    <source>
        <dbReference type="Google" id="ProtNLM"/>
    </source>
</evidence>
<dbReference type="InterPro" id="IPR013737">
    <property type="entry name" value="Bac_rhamnosid_N"/>
</dbReference>
<evidence type="ECO:0000313" key="7">
    <source>
        <dbReference type="EMBL" id="GIQ61501.1"/>
    </source>
</evidence>
<dbReference type="InterPro" id="IPR048653">
    <property type="entry name" value="RhaB_D2"/>
</dbReference>
<feature type="domain" description="Alpha-L-rhamnosidase" evidence="6">
    <location>
        <begin position="221"/>
        <end position="392"/>
    </location>
</feature>
<evidence type="ECO:0000313" key="8">
    <source>
        <dbReference type="Proteomes" id="UP000680304"/>
    </source>
</evidence>
<name>A0ABQ4N006_9BACL</name>
<dbReference type="InterPro" id="IPR008928">
    <property type="entry name" value="6-hairpin_glycosidase_sf"/>
</dbReference>
<dbReference type="PANTHER" id="PTHR34987:SF2">
    <property type="entry name" value="B, PUTATIVE (AFU_ORTHOLOGUE AFUA_7G05040)-RELATED"/>
    <property type="match status" value="1"/>
</dbReference>
<dbReference type="Gene3D" id="1.50.10.10">
    <property type="match status" value="1"/>
</dbReference>
<dbReference type="InterPro" id="IPR035396">
    <property type="entry name" value="Bac_rhamnosid6H"/>
</dbReference>
<dbReference type="InterPro" id="IPR008902">
    <property type="entry name" value="Rhamnosid_concanavalin"/>
</dbReference>
<gene>
    <name evidence="7" type="ORF">PACILC2_00690</name>
</gene>
<accession>A0ABQ4N006</accession>